<dbReference type="EMBL" id="KR780572">
    <property type="protein sequence ID" value="ANE37546.1"/>
    <property type="molecule type" value="mRNA"/>
</dbReference>
<dbReference type="GO" id="GO:0005615">
    <property type="term" value="C:extracellular space"/>
    <property type="evidence" value="ECO:0007669"/>
    <property type="project" value="TreeGrafter"/>
</dbReference>
<reference evidence="6" key="1">
    <citation type="journal article" date="2016" name="Springerplus">
        <title>Identification and tissue expression profiling of odorant binding protein genes in the red palm weevil, Rhynchophorus ferrugineus.</title>
        <authorList>
            <person name="Yan W."/>
            <person name="Liu L."/>
            <person name="Qin W."/>
            <person name="Luo Y."/>
            <person name="Ma X."/>
            <person name="Haider N."/>
            <person name="Inayeh M."/>
        </authorList>
    </citation>
    <scope>NUCLEOTIDE SEQUENCE</scope>
</reference>
<evidence type="ECO:0000256" key="1">
    <source>
        <dbReference type="ARBA" id="ARBA00004613"/>
    </source>
</evidence>
<organism evidence="6">
    <name type="scientific">Rhynchophorus ferrugineus</name>
    <name type="common">Red palm weevil</name>
    <name type="synonym">Curculio ferrugineus</name>
    <dbReference type="NCBI Taxonomy" id="354439"/>
    <lineage>
        <taxon>Eukaryota</taxon>
        <taxon>Metazoa</taxon>
        <taxon>Ecdysozoa</taxon>
        <taxon>Arthropoda</taxon>
        <taxon>Hexapoda</taxon>
        <taxon>Insecta</taxon>
        <taxon>Pterygota</taxon>
        <taxon>Neoptera</taxon>
        <taxon>Endopterygota</taxon>
        <taxon>Coleoptera</taxon>
        <taxon>Polyphaga</taxon>
        <taxon>Cucujiformia</taxon>
        <taxon>Curculionidae</taxon>
        <taxon>Dryophthorinae</taxon>
        <taxon>Rhynchophorus</taxon>
    </lineage>
</organism>
<feature type="signal peptide" evidence="5">
    <location>
        <begin position="1"/>
        <end position="18"/>
    </location>
</feature>
<evidence type="ECO:0000313" key="6">
    <source>
        <dbReference type="EMBL" id="ANE37546.1"/>
    </source>
</evidence>
<dbReference type="SMART" id="SM00708">
    <property type="entry name" value="PhBP"/>
    <property type="match status" value="1"/>
</dbReference>
<dbReference type="SUPFAM" id="SSF47565">
    <property type="entry name" value="Insect pheromone/odorant-binding proteins"/>
    <property type="match status" value="1"/>
</dbReference>
<feature type="chain" id="PRO_5008892523" evidence="5">
    <location>
        <begin position="19"/>
        <end position="131"/>
    </location>
</feature>
<dbReference type="PANTHER" id="PTHR11857">
    <property type="entry name" value="ODORANT BINDING PROTEIN-RELATED"/>
    <property type="match status" value="1"/>
</dbReference>
<keyword evidence="4 5" id="KW-0732">Signal</keyword>
<protein>
    <submittedName>
        <fullName evidence="6">Odorant binding protein 2</fullName>
    </submittedName>
</protein>
<dbReference type="PANTHER" id="PTHR11857:SF43">
    <property type="entry name" value="GEO07291P1-RELATED"/>
    <property type="match status" value="1"/>
</dbReference>
<evidence type="ECO:0000256" key="2">
    <source>
        <dbReference type="ARBA" id="ARBA00008098"/>
    </source>
</evidence>
<dbReference type="GO" id="GO:0005549">
    <property type="term" value="F:odorant binding"/>
    <property type="evidence" value="ECO:0007669"/>
    <property type="project" value="InterPro"/>
</dbReference>
<dbReference type="CDD" id="cd23992">
    <property type="entry name" value="PBP_GOBP"/>
    <property type="match status" value="1"/>
</dbReference>
<name>A0A1C8K321_RHYFE</name>
<evidence type="ECO:0000256" key="5">
    <source>
        <dbReference type="SAM" id="SignalP"/>
    </source>
</evidence>
<evidence type="ECO:0000256" key="4">
    <source>
        <dbReference type="ARBA" id="ARBA00022729"/>
    </source>
</evidence>
<accession>A0A1C8K321</accession>
<dbReference type="Pfam" id="PF01395">
    <property type="entry name" value="PBP_GOBP"/>
    <property type="match status" value="1"/>
</dbReference>
<dbReference type="InterPro" id="IPR036728">
    <property type="entry name" value="PBP_GOBP_sf"/>
</dbReference>
<dbReference type="Gene3D" id="1.10.238.20">
    <property type="entry name" value="Pheromone/general odorant binding protein domain"/>
    <property type="match status" value="1"/>
</dbReference>
<dbReference type="GO" id="GO:0007608">
    <property type="term" value="P:sensory perception of smell"/>
    <property type="evidence" value="ECO:0007669"/>
    <property type="project" value="TreeGrafter"/>
</dbReference>
<proteinExistence type="evidence at transcript level"/>
<dbReference type="AlphaFoldDB" id="A0A1C8K321"/>
<comment type="subcellular location">
    <subcellularLocation>
        <location evidence="1">Secreted</location>
    </subcellularLocation>
</comment>
<dbReference type="InterPro" id="IPR006170">
    <property type="entry name" value="PBP/GOBP"/>
</dbReference>
<keyword evidence="3" id="KW-0964">Secreted</keyword>
<evidence type="ECO:0000256" key="3">
    <source>
        <dbReference type="ARBA" id="ARBA00022525"/>
    </source>
</evidence>
<sequence>MNNLVVLLLYIGYFLVQADLTPQQREELFKVQIECMEETGATDDMIMSAFAGNFSDDPIFKEHLVCIGRKSGVIDDEGKYHKDLMKQGLMTFINDENTIDKMLEKCYIEQDSVQELAYRMTKCLYNEHFGL</sequence>
<comment type="similarity">
    <text evidence="2">Belongs to the PBP/GOBP family.</text>
</comment>